<protein>
    <recommendedName>
        <fullName evidence="5">MARVEL domain-containing protein</fullName>
    </recommendedName>
</protein>
<gene>
    <name evidence="3" type="ORF">W97_01518</name>
</gene>
<sequence>MSGILNLSKPRLVQLASSAISFILCTAALGVSAHSFHVYRTERETNPWWLPLWPAHFNVHGTTALIGTSASILMLNLFYLTLSFVPRFELAHRPTMAAILGIAVSLPAGLISLCTVIYVHVLNNNAPGVDTIQTWTCRFSSSKPAITNLQVSDQMSNHLFGSLCEQSKFALYAMLVVCLLQGLLLATALVGWVVEKWAQHKSGNNKSQDESSMEMGSRASAEKDGNVTMNVHSLA</sequence>
<dbReference type="RefSeq" id="XP_007777614.1">
    <property type="nucleotide sequence ID" value="XM_007779424.1"/>
</dbReference>
<keyword evidence="2" id="KW-1133">Transmembrane helix</keyword>
<evidence type="ECO:0008006" key="5">
    <source>
        <dbReference type="Google" id="ProtNLM"/>
    </source>
</evidence>
<dbReference type="HOGENOM" id="CLU_108094_0_0_1"/>
<dbReference type="AlphaFoldDB" id="R7YK45"/>
<proteinExistence type="predicted"/>
<dbReference type="EMBL" id="JH767558">
    <property type="protein sequence ID" value="EON62297.1"/>
    <property type="molecule type" value="Genomic_DNA"/>
</dbReference>
<dbReference type="GeneID" id="19898829"/>
<dbReference type="OMA" id="PHFGTLC"/>
<evidence type="ECO:0000256" key="2">
    <source>
        <dbReference type="SAM" id="Phobius"/>
    </source>
</evidence>
<name>R7YK45_CONA1</name>
<reference evidence="4" key="1">
    <citation type="submission" date="2012-06" db="EMBL/GenBank/DDBJ databases">
        <title>The genome sequence of Coniosporium apollinis CBS 100218.</title>
        <authorList>
            <consortium name="The Broad Institute Genome Sequencing Platform"/>
            <person name="Cuomo C."/>
            <person name="Gorbushina A."/>
            <person name="Noack S."/>
            <person name="Walker B."/>
            <person name="Young S.K."/>
            <person name="Zeng Q."/>
            <person name="Gargeya S."/>
            <person name="Fitzgerald M."/>
            <person name="Haas B."/>
            <person name="Abouelleil A."/>
            <person name="Alvarado L."/>
            <person name="Arachchi H.M."/>
            <person name="Berlin A.M."/>
            <person name="Chapman S.B."/>
            <person name="Goldberg J."/>
            <person name="Griggs A."/>
            <person name="Gujja S."/>
            <person name="Hansen M."/>
            <person name="Howarth C."/>
            <person name="Imamovic A."/>
            <person name="Larimer J."/>
            <person name="McCowan C."/>
            <person name="Montmayeur A."/>
            <person name="Murphy C."/>
            <person name="Neiman D."/>
            <person name="Pearson M."/>
            <person name="Priest M."/>
            <person name="Roberts A."/>
            <person name="Saif S."/>
            <person name="Shea T."/>
            <person name="Sisk P."/>
            <person name="Sykes S."/>
            <person name="Wortman J."/>
            <person name="Nusbaum C."/>
            <person name="Birren B."/>
        </authorList>
    </citation>
    <scope>NUCLEOTIDE SEQUENCE [LARGE SCALE GENOMIC DNA]</scope>
    <source>
        <strain evidence="4">CBS 100218</strain>
    </source>
</reference>
<evidence type="ECO:0000313" key="3">
    <source>
        <dbReference type="EMBL" id="EON62297.1"/>
    </source>
</evidence>
<feature type="region of interest" description="Disordered" evidence="1">
    <location>
        <begin position="202"/>
        <end position="222"/>
    </location>
</feature>
<dbReference type="eggNOG" id="ENOG502SP43">
    <property type="taxonomic scope" value="Eukaryota"/>
</dbReference>
<evidence type="ECO:0000256" key="1">
    <source>
        <dbReference type="SAM" id="MobiDB-lite"/>
    </source>
</evidence>
<dbReference type="Proteomes" id="UP000016924">
    <property type="component" value="Unassembled WGS sequence"/>
</dbReference>
<organism evidence="3 4">
    <name type="scientific">Coniosporium apollinis (strain CBS 100218)</name>
    <name type="common">Rock-inhabiting black yeast</name>
    <dbReference type="NCBI Taxonomy" id="1168221"/>
    <lineage>
        <taxon>Eukaryota</taxon>
        <taxon>Fungi</taxon>
        <taxon>Dikarya</taxon>
        <taxon>Ascomycota</taxon>
        <taxon>Pezizomycotina</taxon>
        <taxon>Dothideomycetes</taxon>
        <taxon>Dothideomycetes incertae sedis</taxon>
        <taxon>Coniosporium</taxon>
    </lineage>
</organism>
<feature type="transmembrane region" description="Helical" evidence="2">
    <location>
        <begin position="169"/>
        <end position="194"/>
    </location>
</feature>
<accession>R7YK45</accession>
<keyword evidence="2" id="KW-0812">Transmembrane</keyword>
<dbReference type="OrthoDB" id="3890746at2759"/>
<feature type="transmembrane region" description="Helical" evidence="2">
    <location>
        <begin position="12"/>
        <end position="39"/>
    </location>
</feature>
<feature type="transmembrane region" description="Helical" evidence="2">
    <location>
        <begin position="59"/>
        <end position="85"/>
    </location>
</feature>
<keyword evidence="2" id="KW-0472">Membrane</keyword>
<feature type="transmembrane region" description="Helical" evidence="2">
    <location>
        <begin position="97"/>
        <end position="121"/>
    </location>
</feature>
<keyword evidence="4" id="KW-1185">Reference proteome</keyword>
<evidence type="ECO:0000313" key="4">
    <source>
        <dbReference type="Proteomes" id="UP000016924"/>
    </source>
</evidence>